<protein>
    <submittedName>
        <fullName evidence="9">MATE family efflux transporter</fullName>
    </submittedName>
</protein>
<feature type="transmembrane region" description="Helical" evidence="8">
    <location>
        <begin position="111"/>
        <end position="134"/>
    </location>
</feature>
<dbReference type="InterPro" id="IPR002528">
    <property type="entry name" value="MATE_fam"/>
</dbReference>
<feature type="transmembrane region" description="Helical" evidence="8">
    <location>
        <begin position="154"/>
        <end position="176"/>
    </location>
</feature>
<feature type="transmembrane region" description="Helical" evidence="8">
    <location>
        <begin position="309"/>
        <end position="331"/>
    </location>
</feature>
<evidence type="ECO:0000313" key="9">
    <source>
        <dbReference type="EMBL" id="MEN2991536.1"/>
    </source>
</evidence>
<feature type="transmembrane region" description="Helical" evidence="8">
    <location>
        <begin position="382"/>
        <end position="403"/>
    </location>
</feature>
<evidence type="ECO:0000313" key="10">
    <source>
        <dbReference type="Proteomes" id="UP001413721"/>
    </source>
</evidence>
<keyword evidence="3" id="KW-1003">Cell membrane</keyword>
<dbReference type="PANTHER" id="PTHR43549">
    <property type="entry name" value="MULTIDRUG RESISTANCE PROTEIN YPNP-RELATED"/>
    <property type="match status" value="1"/>
</dbReference>
<gene>
    <name evidence="9" type="ORF">WG926_24705</name>
</gene>
<dbReference type="EMBL" id="JBBKTW010000011">
    <property type="protein sequence ID" value="MEN2991536.1"/>
    <property type="molecule type" value="Genomic_DNA"/>
</dbReference>
<dbReference type="Proteomes" id="UP001413721">
    <property type="component" value="Unassembled WGS sequence"/>
</dbReference>
<sequence length="473" mass="49675">MSAPTSPRPAAPARGRQRVSPFSPDAPIQPLWKPFIAFLVPMVASNLLQGLSGSLNNIYVGQMLGVSALAAVTSFFPMLFFMISLIIGIGAGASILIGQAFGAGDTSRIKAIAATSLTVVLIMGVLVAIFGGTLTRSLLTLLGTPPDVLPDAIAYARIMLIAAPGVFVFLLATSMLRGVGDTITPLKTLGLSTVIGMILTPALIGGWIGLPPAGVTGGAWGSVVSMTIAMIWMTVHLRRSNHPLAPDRVFLKAMGIDRVLLGRVLRIGLPTGVMLVLISTSEILILSLVNRFGSDATASYGAITQVINYVQFPAISIGITASIFGAQAIGARRTDRLPAILRTALMLNLLLTGSLVVLVYIFTGPLLGLFLADPAVVARARGLLHIVVWALVIYGMGMATSSLMRASGDVLVPTAISGTAILLIGLPIGWYLSGPMGLEGVWLSYPIAFCLLAAGQAAYYNLVWKRRPIRRLV</sequence>
<feature type="transmembrane region" description="Helical" evidence="8">
    <location>
        <begin position="267"/>
        <end position="289"/>
    </location>
</feature>
<organism evidence="9 10">
    <name type="scientific">Tistrella arctica</name>
    <dbReference type="NCBI Taxonomy" id="3133430"/>
    <lineage>
        <taxon>Bacteria</taxon>
        <taxon>Pseudomonadati</taxon>
        <taxon>Pseudomonadota</taxon>
        <taxon>Alphaproteobacteria</taxon>
        <taxon>Geminicoccales</taxon>
        <taxon>Geminicoccaceae</taxon>
        <taxon>Tistrella</taxon>
    </lineage>
</organism>
<evidence type="ECO:0000256" key="6">
    <source>
        <dbReference type="ARBA" id="ARBA00023136"/>
    </source>
</evidence>
<dbReference type="InterPro" id="IPR048279">
    <property type="entry name" value="MdtK-like"/>
</dbReference>
<dbReference type="PANTHER" id="PTHR43549:SF3">
    <property type="entry name" value="MULTIDRUG RESISTANCE PROTEIN YPNP-RELATED"/>
    <property type="match status" value="1"/>
</dbReference>
<feature type="transmembrane region" description="Helical" evidence="8">
    <location>
        <begin position="343"/>
        <end position="362"/>
    </location>
</feature>
<feature type="transmembrane region" description="Helical" evidence="8">
    <location>
        <begin position="215"/>
        <end position="235"/>
    </location>
</feature>
<evidence type="ECO:0000256" key="7">
    <source>
        <dbReference type="SAM" id="MobiDB-lite"/>
    </source>
</evidence>
<evidence type="ECO:0000256" key="1">
    <source>
        <dbReference type="ARBA" id="ARBA00004429"/>
    </source>
</evidence>
<accession>A0ABU9YSB3</accession>
<dbReference type="NCBIfam" id="TIGR00797">
    <property type="entry name" value="matE"/>
    <property type="match status" value="1"/>
</dbReference>
<comment type="subcellular location">
    <subcellularLocation>
        <location evidence="1">Cell inner membrane</location>
        <topology evidence="1">Multi-pass membrane protein</topology>
    </subcellularLocation>
</comment>
<feature type="transmembrane region" description="Helical" evidence="8">
    <location>
        <begin position="82"/>
        <end position="104"/>
    </location>
</feature>
<evidence type="ECO:0000256" key="8">
    <source>
        <dbReference type="SAM" id="Phobius"/>
    </source>
</evidence>
<keyword evidence="5 8" id="KW-1133">Transmembrane helix</keyword>
<reference evidence="9 10" key="1">
    <citation type="submission" date="2024-03" db="EMBL/GenBank/DDBJ databases">
        <title>High-quality draft genome sequencing of Tistrella sp. BH-R2-4.</title>
        <authorList>
            <person name="Dong C."/>
        </authorList>
    </citation>
    <scope>NUCLEOTIDE SEQUENCE [LARGE SCALE GENOMIC DNA]</scope>
    <source>
        <strain evidence="9 10">BH-R2-4</strain>
    </source>
</reference>
<keyword evidence="4 8" id="KW-0812">Transmembrane</keyword>
<dbReference type="RefSeq" id="WP_345938525.1">
    <property type="nucleotide sequence ID" value="NZ_JBBKTW010000011.1"/>
</dbReference>
<comment type="caution">
    <text evidence="9">The sequence shown here is derived from an EMBL/GenBank/DDBJ whole genome shotgun (WGS) entry which is preliminary data.</text>
</comment>
<feature type="transmembrane region" description="Helical" evidence="8">
    <location>
        <begin position="410"/>
        <end position="430"/>
    </location>
</feature>
<dbReference type="InterPro" id="IPR052031">
    <property type="entry name" value="Membrane_Transporter-Flippase"/>
</dbReference>
<feature type="region of interest" description="Disordered" evidence="7">
    <location>
        <begin position="1"/>
        <end position="22"/>
    </location>
</feature>
<name>A0ABU9YSB3_9PROT</name>
<evidence type="ECO:0000256" key="4">
    <source>
        <dbReference type="ARBA" id="ARBA00022692"/>
    </source>
</evidence>
<proteinExistence type="predicted"/>
<dbReference type="PIRSF" id="PIRSF006603">
    <property type="entry name" value="DinF"/>
    <property type="match status" value="1"/>
</dbReference>
<evidence type="ECO:0000256" key="2">
    <source>
        <dbReference type="ARBA" id="ARBA00022448"/>
    </source>
</evidence>
<dbReference type="Pfam" id="PF01554">
    <property type="entry name" value="MatE"/>
    <property type="match status" value="2"/>
</dbReference>
<feature type="compositionally biased region" description="Pro residues" evidence="7">
    <location>
        <begin position="1"/>
        <end position="10"/>
    </location>
</feature>
<evidence type="ECO:0000256" key="3">
    <source>
        <dbReference type="ARBA" id="ARBA00022475"/>
    </source>
</evidence>
<evidence type="ECO:0000256" key="5">
    <source>
        <dbReference type="ARBA" id="ARBA00022989"/>
    </source>
</evidence>
<keyword evidence="10" id="KW-1185">Reference proteome</keyword>
<feature type="transmembrane region" description="Helical" evidence="8">
    <location>
        <begin position="442"/>
        <end position="462"/>
    </location>
</feature>
<keyword evidence="2" id="KW-0813">Transport</keyword>
<dbReference type="CDD" id="cd13138">
    <property type="entry name" value="MATE_yoeA_like"/>
    <property type="match status" value="1"/>
</dbReference>
<keyword evidence="6 8" id="KW-0472">Membrane</keyword>
<feature type="transmembrane region" description="Helical" evidence="8">
    <location>
        <begin position="188"/>
        <end position="209"/>
    </location>
</feature>